<gene>
    <name evidence="2" type="ORF">E9228_003222</name>
</gene>
<comment type="caution">
    <text evidence="2">The sequence shown here is derived from an EMBL/GenBank/DDBJ whole genome shotgun (WGS) entry which is preliminary data.</text>
</comment>
<evidence type="ECO:0000256" key="1">
    <source>
        <dbReference type="SAM" id="SignalP"/>
    </source>
</evidence>
<evidence type="ECO:0008006" key="4">
    <source>
        <dbReference type="Google" id="ProtNLM"/>
    </source>
</evidence>
<feature type="chain" id="PRO_5047032851" description="Secreted protein" evidence="1">
    <location>
        <begin position="35"/>
        <end position="175"/>
    </location>
</feature>
<reference evidence="2 3" key="1">
    <citation type="submission" date="2020-03" db="EMBL/GenBank/DDBJ databases">
        <title>Above-ground endophytic microbial communities from plants in different locations in the United States.</title>
        <authorList>
            <person name="Frank C."/>
        </authorList>
    </citation>
    <scope>NUCLEOTIDE SEQUENCE [LARGE SCALE GENOMIC DNA]</scope>
    <source>
        <strain evidence="2 3">WW7</strain>
    </source>
</reference>
<accession>A0ABX0TEE5</accession>
<organism evidence="2 3">
    <name type="scientific">Curtobacterium salicis</name>
    <dbReference type="NCBI Taxonomy" id="1779862"/>
    <lineage>
        <taxon>Bacteria</taxon>
        <taxon>Bacillati</taxon>
        <taxon>Actinomycetota</taxon>
        <taxon>Actinomycetes</taxon>
        <taxon>Micrococcales</taxon>
        <taxon>Microbacteriaceae</taxon>
        <taxon>Curtobacterium</taxon>
    </lineage>
</organism>
<proteinExistence type="predicted"/>
<name>A0ABX0TEE5_9MICO</name>
<keyword evidence="3" id="KW-1185">Reference proteome</keyword>
<keyword evidence="1" id="KW-0732">Signal</keyword>
<dbReference type="RefSeq" id="WP_166781531.1">
    <property type="nucleotide sequence ID" value="NZ_JAAOYO010000005.1"/>
</dbReference>
<sequence>MKSFTSITPTKTATVAAITTALCASMLTVTPAQAASNAPVADIRTAAQSLGLQSADLEQGLELISEIPDSVLLAGDAAVQSWMAGNHPDLIRGTRADIVGCAGAIAWLIASTAIPAAKVLKIKRLINGLGGVAKAVQLFWGASFKWEKIQALGGAAAALGAELLGIAAVQQKCFS</sequence>
<evidence type="ECO:0000313" key="2">
    <source>
        <dbReference type="EMBL" id="NII42553.1"/>
    </source>
</evidence>
<feature type="signal peptide" evidence="1">
    <location>
        <begin position="1"/>
        <end position="34"/>
    </location>
</feature>
<dbReference type="EMBL" id="JAAOYO010000005">
    <property type="protein sequence ID" value="NII42553.1"/>
    <property type="molecule type" value="Genomic_DNA"/>
</dbReference>
<dbReference type="Proteomes" id="UP001318300">
    <property type="component" value="Unassembled WGS sequence"/>
</dbReference>
<evidence type="ECO:0000313" key="3">
    <source>
        <dbReference type="Proteomes" id="UP001318300"/>
    </source>
</evidence>
<protein>
    <recommendedName>
        <fullName evidence="4">Secreted protein</fullName>
    </recommendedName>
</protein>